<keyword evidence="3" id="KW-1185">Reference proteome</keyword>
<dbReference type="Proteomes" id="UP000016930">
    <property type="component" value="Unassembled WGS sequence"/>
</dbReference>
<feature type="compositionally biased region" description="Polar residues" evidence="1">
    <location>
        <begin position="1"/>
        <end position="12"/>
    </location>
</feature>
<dbReference type="AlphaFoldDB" id="M2PE94"/>
<gene>
    <name evidence="2" type="ORF">CERSUDRAFT_75782</name>
</gene>
<reference evidence="2 3" key="1">
    <citation type="journal article" date="2012" name="Proc. Natl. Acad. Sci. U.S.A.">
        <title>Comparative genomics of Ceriporiopsis subvermispora and Phanerochaete chrysosporium provide insight into selective ligninolysis.</title>
        <authorList>
            <person name="Fernandez-Fueyo E."/>
            <person name="Ruiz-Duenas F.J."/>
            <person name="Ferreira P."/>
            <person name="Floudas D."/>
            <person name="Hibbett D.S."/>
            <person name="Canessa P."/>
            <person name="Larrondo L.F."/>
            <person name="James T.Y."/>
            <person name="Seelenfreund D."/>
            <person name="Lobos S."/>
            <person name="Polanco R."/>
            <person name="Tello M."/>
            <person name="Honda Y."/>
            <person name="Watanabe T."/>
            <person name="Watanabe T."/>
            <person name="Ryu J.S."/>
            <person name="Kubicek C.P."/>
            <person name="Schmoll M."/>
            <person name="Gaskell J."/>
            <person name="Hammel K.E."/>
            <person name="St John F.J."/>
            <person name="Vanden Wymelenberg A."/>
            <person name="Sabat G."/>
            <person name="Splinter BonDurant S."/>
            <person name="Syed K."/>
            <person name="Yadav J.S."/>
            <person name="Doddapaneni H."/>
            <person name="Subramanian V."/>
            <person name="Lavin J.L."/>
            <person name="Oguiza J.A."/>
            <person name="Perez G."/>
            <person name="Pisabarro A.G."/>
            <person name="Ramirez L."/>
            <person name="Santoyo F."/>
            <person name="Master E."/>
            <person name="Coutinho P.M."/>
            <person name="Henrissat B."/>
            <person name="Lombard V."/>
            <person name="Magnuson J.K."/>
            <person name="Kuees U."/>
            <person name="Hori C."/>
            <person name="Igarashi K."/>
            <person name="Samejima M."/>
            <person name="Held B.W."/>
            <person name="Barry K.W."/>
            <person name="LaButti K.M."/>
            <person name="Lapidus A."/>
            <person name="Lindquist E.A."/>
            <person name="Lucas S.M."/>
            <person name="Riley R."/>
            <person name="Salamov A.A."/>
            <person name="Hoffmeister D."/>
            <person name="Schwenk D."/>
            <person name="Hadar Y."/>
            <person name="Yarden O."/>
            <person name="de Vries R.P."/>
            <person name="Wiebenga A."/>
            <person name="Stenlid J."/>
            <person name="Eastwood D."/>
            <person name="Grigoriev I.V."/>
            <person name="Berka R.M."/>
            <person name="Blanchette R.A."/>
            <person name="Kersten P."/>
            <person name="Martinez A.T."/>
            <person name="Vicuna R."/>
            <person name="Cullen D."/>
        </authorList>
    </citation>
    <scope>NUCLEOTIDE SEQUENCE [LARGE SCALE GENOMIC DNA]</scope>
    <source>
        <strain evidence="2 3">B</strain>
    </source>
</reference>
<name>M2PE94_CERS8</name>
<evidence type="ECO:0000313" key="3">
    <source>
        <dbReference type="Proteomes" id="UP000016930"/>
    </source>
</evidence>
<protein>
    <submittedName>
        <fullName evidence="2">Uncharacterized protein</fullName>
    </submittedName>
</protein>
<sequence>MSTALDSCNTSRGRPETNDRGEYKIHRMGHYGLNREEEYEVDEREENGPEKFNGCTCKTLCDIMNDTIEKRPHMSSLDDILSDQTRGYFLTNVSMINALVAPPDTIGTVSAQAPFRSCRRYACTINVIINDSQRYNLGGVYFGRDLRFKKRKSKPCVIDMTSAIEIWNCPSDGYHLIWDLGSATSLSDSLEEIDTRFDARDPEKVLHQSSTAAAALLSTSTTGATIPRLV</sequence>
<feature type="compositionally biased region" description="Basic and acidic residues" evidence="1">
    <location>
        <begin position="13"/>
        <end position="22"/>
    </location>
</feature>
<feature type="region of interest" description="Disordered" evidence="1">
    <location>
        <begin position="1"/>
        <end position="22"/>
    </location>
</feature>
<dbReference type="EMBL" id="KB445803">
    <property type="protein sequence ID" value="EMD34189.1"/>
    <property type="molecule type" value="Genomic_DNA"/>
</dbReference>
<proteinExistence type="predicted"/>
<dbReference type="HOGENOM" id="CLU_1204641_0_0_1"/>
<evidence type="ECO:0000256" key="1">
    <source>
        <dbReference type="SAM" id="MobiDB-lite"/>
    </source>
</evidence>
<organism evidence="2 3">
    <name type="scientific">Ceriporiopsis subvermispora (strain B)</name>
    <name type="common">White-rot fungus</name>
    <name type="synonym">Gelatoporia subvermispora</name>
    <dbReference type="NCBI Taxonomy" id="914234"/>
    <lineage>
        <taxon>Eukaryota</taxon>
        <taxon>Fungi</taxon>
        <taxon>Dikarya</taxon>
        <taxon>Basidiomycota</taxon>
        <taxon>Agaricomycotina</taxon>
        <taxon>Agaricomycetes</taxon>
        <taxon>Polyporales</taxon>
        <taxon>Gelatoporiaceae</taxon>
        <taxon>Gelatoporia</taxon>
    </lineage>
</organism>
<evidence type="ECO:0000313" key="2">
    <source>
        <dbReference type="EMBL" id="EMD34189.1"/>
    </source>
</evidence>
<accession>M2PE94</accession>